<comment type="caution">
    <text evidence="1">The sequence shown here is derived from an EMBL/GenBank/DDBJ whole genome shotgun (WGS) entry which is preliminary data.</text>
</comment>
<sequence length="164" mass="18788">MLVLWQLSWLAATLVAFLSVGNKFCRGCVLHGKMHVTAKLSRLWLLLKTRGIQYFLYLAHPDHNDLEVITIQPHTVGFLVLFTVHTTRRFLESLFVTSFGDAKMHASSKWGSIYFVIFYSRFGWTIWGCLVFLVGICHYVGTVQSVLFDLDSITPRPTIQIHDP</sequence>
<evidence type="ECO:0000313" key="1">
    <source>
        <dbReference type="EMBL" id="KAI9918109.1"/>
    </source>
</evidence>
<gene>
    <name evidence="1" type="ORF">PsorP6_012868</name>
</gene>
<reference evidence="1 2" key="1">
    <citation type="journal article" date="2022" name="bioRxiv">
        <title>The genome of the oomycete Peronosclerospora sorghi, a cosmopolitan pathogen of maize and sorghum, is inflated with dispersed pseudogenes.</title>
        <authorList>
            <person name="Fletcher K."/>
            <person name="Martin F."/>
            <person name="Isakeit T."/>
            <person name="Cavanaugh K."/>
            <person name="Magill C."/>
            <person name="Michelmore R."/>
        </authorList>
    </citation>
    <scope>NUCLEOTIDE SEQUENCE [LARGE SCALE GENOMIC DNA]</scope>
    <source>
        <strain evidence="1">P6</strain>
    </source>
</reference>
<name>A0ACC0WJA7_9STRA</name>
<keyword evidence="2" id="KW-1185">Reference proteome</keyword>
<dbReference type="Proteomes" id="UP001163321">
    <property type="component" value="Chromosome 13"/>
</dbReference>
<accession>A0ACC0WJA7</accession>
<evidence type="ECO:0000313" key="2">
    <source>
        <dbReference type="Proteomes" id="UP001163321"/>
    </source>
</evidence>
<organism evidence="1 2">
    <name type="scientific">Peronosclerospora sorghi</name>
    <dbReference type="NCBI Taxonomy" id="230839"/>
    <lineage>
        <taxon>Eukaryota</taxon>
        <taxon>Sar</taxon>
        <taxon>Stramenopiles</taxon>
        <taxon>Oomycota</taxon>
        <taxon>Peronosporomycetes</taxon>
        <taxon>Peronosporales</taxon>
        <taxon>Peronosporaceae</taxon>
        <taxon>Peronosclerospora</taxon>
    </lineage>
</organism>
<proteinExistence type="predicted"/>
<dbReference type="EMBL" id="CM047592">
    <property type="protein sequence ID" value="KAI9918109.1"/>
    <property type="molecule type" value="Genomic_DNA"/>
</dbReference>
<protein>
    <submittedName>
        <fullName evidence="1">Uncharacterized protein</fullName>
    </submittedName>
</protein>